<feature type="domain" description="Tyr recombinase" evidence="6">
    <location>
        <begin position="105"/>
        <end position="295"/>
    </location>
</feature>
<dbReference type="InterPro" id="IPR010998">
    <property type="entry name" value="Integrase_recombinase_N"/>
</dbReference>
<dbReference type="EMBL" id="QRKC01000015">
    <property type="protein sequence ID" value="RHH74004.1"/>
    <property type="molecule type" value="Genomic_DNA"/>
</dbReference>
<evidence type="ECO:0000313" key="9">
    <source>
        <dbReference type="Proteomes" id="UP000283732"/>
    </source>
</evidence>
<reference evidence="8 9" key="1">
    <citation type="submission" date="2018-08" db="EMBL/GenBank/DDBJ databases">
        <title>A genome reference for cultivated species of the human gut microbiota.</title>
        <authorList>
            <person name="Zou Y."/>
            <person name="Xue W."/>
            <person name="Luo G."/>
        </authorList>
    </citation>
    <scope>NUCLEOTIDE SEQUENCE [LARGE SCALE GENOMIC DNA]</scope>
    <source>
        <strain evidence="8 9">AM16-50</strain>
    </source>
</reference>
<dbReference type="PROSITE" id="PS51898">
    <property type="entry name" value="TYR_RECOMBINASE"/>
    <property type="match status" value="1"/>
</dbReference>
<gene>
    <name evidence="8" type="ORF">DW191_19090</name>
</gene>
<evidence type="ECO:0000256" key="2">
    <source>
        <dbReference type="ARBA" id="ARBA00022908"/>
    </source>
</evidence>
<name>A0A414XJB8_9BACT</name>
<evidence type="ECO:0008006" key="10">
    <source>
        <dbReference type="Google" id="ProtNLM"/>
    </source>
</evidence>
<dbReference type="InterPro" id="IPR044068">
    <property type="entry name" value="CB"/>
</dbReference>
<dbReference type="SUPFAM" id="SSF56349">
    <property type="entry name" value="DNA breaking-rejoining enzymes"/>
    <property type="match status" value="1"/>
</dbReference>
<dbReference type="GO" id="GO:0003677">
    <property type="term" value="F:DNA binding"/>
    <property type="evidence" value="ECO:0007669"/>
    <property type="project" value="UniProtKB-UniRule"/>
</dbReference>
<dbReference type="PANTHER" id="PTHR30349">
    <property type="entry name" value="PHAGE INTEGRASE-RELATED"/>
    <property type="match status" value="1"/>
</dbReference>
<dbReference type="PROSITE" id="PS51900">
    <property type="entry name" value="CB"/>
    <property type="match status" value="1"/>
</dbReference>
<dbReference type="Gene3D" id="1.10.150.130">
    <property type="match status" value="1"/>
</dbReference>
<dbReference type="InterPro" id="IPR002104">
    <property type="entry name" value="Integrase_catalytic"/>
</dbReference>
<sequence length="302" mass="34811">MVHYFEEVKEDFFKNLDVKDNTKKLYSNNLDFFKRWVVMEGRNIKYLDRADILAYKNYLINKGLSANTVDSYLKAVRQFYRYAEIAGEHENIAAGIRLKNKSNSHMKLHLEKEEVLRLLSVIPRDSLVGKRDYAMINLMLRSGFRCVEVSRLRINHINRSDSGYIVEVFRKGEEVGGQLVGLTHKAIDPIIDDYLPFRGVACDDEFVFLTHSTTGERQMTPDRIGRIVKSYMVKSGIYSRQKTSHSLRHTAAVMALLNGADIKAVQQMLGHRRIETTEIYLESINGKLRLDNPAARTLDEAF</sequence>
<dbReference type="InterPro" id="IPR004107">
    <property type="entry name" value="Integrase_SAM-like_N"/>
</dbReference>
<dbReference type="RefSeq" id="WP_122291574.1">
    <property type="nucleotide sequence ID" value="NZ_QRKC01000015.1"/>
</dbReference>
<dbReference type="Gene3D" id="1.10.443.10">
    <property type="entry name" value="Intergrase catalytic core"/>
    <property type="match status" value="1"/>
</dbReference>
<evidence type="ECO:0000259" key="7">
    <source>
        <dbReference type="PROSITE" id="PS51900"/>
    </source>
</evidence>
<evidence type="ECO:0000256" key="4">
    <source>
        <dbReference type="ARBA" id="ARBA00023172"/>
    </source>
</evidence>
<dbReference type="Pfam" id="PF00589">
    <property type="entry name" value="Phage_integrase"/>
    <property type="match status" value="1"/>
</dbReference>
<dbReference type="Pfam" id="PF13495">
    <property type="entry name" value="Phage_int_SAM_4"/>
    <property type="match status" value="1"/>
</dbReference>
<evidence type="ECO:0000256" key="1">
    <source>
        <dbReference type="ARBA" id="ARBA00022829"/>
    </source>
</evidence>
<dbReference type="InterPro" id="IPR011010">
    <property type="entry name" value="DNA_brk_join_enz"/>
</dbReference>
<dbReference type="InterPro" id="IPR013762">
    <property type="entry name" value="Integrase-like_cat_sf"/>
</dbReference>
<dbReference type="GO" id="GO:0006310">
    <property type="term" value="P:DNA recombination"/>
    <property type="evidence" value="ECO:0007669"/>
    <property type="project" value="UniProtKB-KW"/>
</dbReference>
<dbReference type="AlphaFoldDB" id="A0A414XJB8"/>
<evidence type="ECO:0000256" key="5">
    <source>
        <dbReference type="PROSITE-ProRule" id="PRU01248"/>
    </source>
</evidence>
<dbReference type="InterPro" id="IPR050090">
    <property type="entry name" value="Tyrosine_recombinase_XerCD"/>
</dbReference>
<feature type="domain" description="Core-binding (CB)" evidence="7">
    <location>
        <begin position="3"/>
        <end position="84"/>
    </location>
</feature>
<proteinExistence type="predicted"/>
<keyword evidence="2" id="KW-0229">DNA integration</keyword>
<accession>A0A414XJB8</accession>
<organism evidence="8 9">
    <name type="scientific">Parabacteroides merdae</name>
    <dbReference type="NCBI Taxonomy" id="46503"/>
    <lineage>
        <taxon>Bacteria</taxon>
        <taxon>Pseudomonadati</taxon>
        <taxon>Bacteroidota</taxon>
        <taxon>Bacteroidia</taxon>
        <taxon>Bacteroidales</taxon>
        <taxon>Tannerellaceae</taxon>
        <taxon>Parabacteroides</taxon>
    </lineage>
</organism>
<comment type="caution">
    <text evidence="8">The sequence shown here is derived from an EMBL/GenBank/DDBJ whole genome shotgun (WGS) entry which is preliminary data.</text>
</comment>
<keyword evidence="4" id="KW-0233">DNA recombination</keyword>
<evidence type="ECO:0000256" key="3">
    <source>
        <dbReference type="ARBA" id="ARBA00023125"/>
    </source>
</evidence>
<dbReference type="PANTHER" id="PTHR30349:SF81">
    <property type="entry name" value="TYROSINE RECOMBINASE XERC"/>
    <property type="match status" value="1"/>
</dbReference>
<dbReference type="GO" id="GO:0007059">
    <property type="term" value="P:chromosome segregation"/>
    <property type="evidence" value="ECO:0007669"/>
    <property type="project" value="UniProtKB-KW"/>
</dbReference>
<keyword evidence="3 5" id="KW-0238">DNA-binding</keyword>
<evidence type="ECO:0000313" key="8">
    <source>
        <dbReference type="EMBL" id="RHH74004.1"/>
    </source>
</evidence>
<dbReference type="Proteomes" id="UP000283732">
    <property type="component" value="Unassembled WGS sequence"/>
</dbReference>
<dbReference type="GO" id="GO:0015074">
    <property type="term" value="P:DNA integration"/>
    <property type="evidence" value="ECO:0007669"/>
    <property type="project" value="UniProtKB-KW"/>
</dbReference>
<keyword evidence="1" id="KW-0159">Chromosome partition</keyword>
<protein>
    <recommendedName>
        <fullName evidence="10">Tyrosine-type recombinase/integrase</fullName>
    </recommendedName>
</protein>
<evidence type="ECO:0000259" key="6">
    <source>
        <dbReference type="PROSITE" id="PS51898"/>
    </source>
</evidence>